<evidence type="ECO:0000256" key="4">
    <source>
        <dbReference type="ARBA" id="ARBA00023157"/>
    </source>
</evidence>
<comment type="similarity">
    <text evidence="1 7">Belongs to the thioredoxin family.</text>
</comment>
<accession>A0ABW2AE50</accession>
<proteinExistence type="inferred from homology"/>
<evidence type="ECO:0000256" key="3">
    <source>
        <dbReference type="ARBA" id="ARBA00022982"/>
    </source>
</evidence>
<dbReference type="Pfam" id="PF00085">
    <property type="entry name" value="Thioredoxin"/>
    <property type="match status" value="1"/>
</dbReference>
<dbReference type="InterPro" id="IPR013766">
    <property type="entry name" value="Thioredoxin_domain"/>
</dbReference>
<reference evidence="10" key="1">
    <citation type="journal article" date="2019" name="Int. J. Syst. Evol. Microbiol.">
        <title>The Global Catalogue of Microorganisms (GCM) 10K type strain sequencing project: providing services to taxonomists for standard genome sequencing and annotation.</title>
        <authorList>
            <consortium name="The Broad Institute Genomics Platform"/>
            <consortium name="The Broad Institute Genome Sequencing Center for Infectious Disease"/>
            <person name="Wu L."/>
            <person name="Ma J."/>
        </authorList>
    </citation>
    <scope>NUCLEOTIDE SEQUENCE [LARGE SCALE GENOMIC DNA]</scope>
    <source>
        <strain evidence="10">CCUG 58127</strain>
    </source>
</reference>
<dbReference type="NCBIfam" id="TIGR01068">
    <property type="entry name" value="thioredoxin"/>
    <property type="match status" value="1"/>
</dbReference>
<protein>
    <recommendedName>
        <fullName evidence="6 7">Thioredoxin</fullName>
    </recommendedName>
</protein>
<dbReference type="PROSITE" id="PS00194">
    <property type="entry name" value="THIOREDOXIN_1"/>
    <property type="match status" value="1"/>
</dbReference>
<dbReference type="PIRSF" id="PIRSF000077">
    <property type="entry name" value="Thioredoxin"/>
    <property type="match status" value="1"/>
</dbReference>
<dbReference type="RefSeq" id="WP_382399141.1">
    <property type="nucleotide sequence ID" value="NZ_JBHSWH010000001.1"/>
</dbReference>
<feature type="domain" description="Thioredoxin" evidence="8">
    <location>
        <begin position="1"/>
        <end position="115"/>
    </location>
</feature>
<evidence type="ECO:0000256" key="5">
    <source>
        <dbReference type="ARBA" id="ARBA00023284"/>
    </source>
</evidence>
<evidence type="ECO:0000256" key="2">
    <source>
        <dbReference type="ARBA" id="ARBA00022448"/>
    </source>
</evidence>
<dbReference type="InterPro" id="IPR036249">
    <property type="entry name" value="Thioredoxin-like_sf"/>
</dbReference>
<keyword evidence="2" id="KW-0813">Transport</keyword>
<keyword evidence="5" id="KW-0676">Redox-active center</keyword>
<dbReference type="EMBL" id="JBHSWH010000001">
    <property type="protein sequence ID" value="MFC6704681.1"/>
    <property type="molecule type" value="Genomic_DNA"/>
</dbReference>
<dbReference type="PROSITE" id="PS51352">
    <property type="entry name" value="THIOREDOXIN_2"/>
    <property type="match status" value="1"/>
</dbReference>
<evidence type="ECO:0000256" key="7">
    <source>
        <dbReference type="PIRNR" id="PIRNR000077"/>
    </source>
</evidence>
<keyword evidence="3" id="KW-0249">Electron transport</keyword>
<dbReference type="PANTHER" id="PTHR45663">
    <property type="entry name" value="GEO12009P1"/>
    <property type="match status" value="1"/>
</dbReference>
<gene>
    <name evidence="9" type="primary">trxA</name>
    <name evidence="9" type="ORF">ACFQDH_05200</name>
</gene>
<evidence type="ECO:0000256" key="6">
    <source>
        <dbReference type="NCBIfam" id="TIGR01068"/>
    </source>
</evidence>
<keyword evidence="4" id="KW-1015">Disulfide bond</keyword>
<evidence type="ECO:0000313" key="9">
    <source>
        <dbReference type="EMBL" id="MFC6704681.1"/>
    </source>
</evidence>
<organism evidence="9 10">
    <name type="scientific">Flexivirga alba</name>
    <dbReference type="NCBI Taxonomy" id="702742"/>
    <lineage>
        <taxon>Bacteria</taxon>
        <taxon>Bacillati</taxon>
        <taxon>Actinomycetota</taxon>
        <taxon>Actinomycetes</taxon>
        <taxon>Micrococcales</taxon>
        <taxon>Dermacoccaceae</taxon>
        <taxon>Flexivirga</taxon>
    </lineage>
</organism>
<evidence type="ECO:0000313" key="10">
    <source>
        <dbReference type="Proteomes" id="UP001596298"/>
    </source>
</evidence>
<sequence length="115" mass="12425">MKGTSDMGANTKETSDATFEADVLKSDKPVLVDFWAPWCGPCKMIAPIIEEIAEANADKLTVVKLNTDDNPKTSAKYGITGIPTLNVYQNGEVVKSIVGVMPKPKLVKELEPFIG</sequence>
<dbReference type="PRINTS" id="PR00421">
    <property type="entry name" value="THIOREDOXIN"/>
</dbReference>
<dbReference type="InterPro" id="IPR005746">
    <property type="entry name" value="Thioredoxin"/>
</dbReference>
<dbReference type="InterPro" id="IPR017937">
    <property type="entry name" value="Thioredoxin_CS"/>
</dbReference>
<dbReference type="Proteomes" id="UP001596298">
    <property type="component" value="Unassembled WGS sequence"/>
</dbReference>
<dbReference type="Gene3D" id="3.40.30.10">
    <property type="entry name" value="Glutaredoxin"/>
    <property type="match status" value="1"/>
</dbReference>
<evidence type="ECO:0000256" key="1">
    <source>
        <dbReference type="ARBA" id="ARBA00008987"/>
    </source>
</evidence>
<evidence type="ECO:0000259" key="8">
    <source>
        <dbReference type="PROSITE" id="PS51352"/>
    </source>
</evidence>
<comment type="caution">
    <text evidence="9">The sequence shown here is derived from an EMBL/GenBank/DDBJ whole genome shotgun (WGS) entry which is preliminary data.</text>
</comment>
<dbReference type="SUPFAM" id="SSF52833">
    <property type="entry name" value="Thioredoxin-like"/>
    <property type="match status" value="1"/>
</dbReference>
<dbReference type="PANTHER" id="PTHR45663:SF11">
    <property type="entry name" value="GEO12009P1"/>
    <property type="match status" value="1"/>
</dbReference>
<name>A0ABW2AE50_9MICO</name>
<dbReference type="CDD" id="cd02947">
    <property type="entry name" value="TRX_family"/>
    <property type="match status" value="1"/>
</dbReference>
<keyword evidence="10" id="KW-1185">Reference proteome</keyword>